<protein>
    <recommendedName>
        <fullName evidence="3">PhoPQ-activated pathogenicity-related protein</fullName>
    </recommendedName>
</protein>
<dbReference type="RefSeq" id="WP_168880505.1">
    <property type="nucleotide sequence ID" value="NZ_JABAIL010000001.1"/>
</dbReference>
<evidence type="ECO:0000313" key="1">
    <source>
        <dbReference type="EMBL" id="NLR89820.1"/>
    </source>
</evidence>
<dbReference type="Proteomes" id="UP000585050">
    <property type="component" value="Unassembled WGS sequence"/>
</dbReference>
<gene>
    <name evidence="1" type="ORF">HGP29_01325</name>
</gene>
<accession>A0A7X8SGH9</accession>
<comment type="caution">
    <text evidence="1">The sequence shown here is derived from an EMBL/GenBank/DDBJ whole genome shotgun (WGS) entry which is preliminary data.</text>
</comment>
<dbReference type="AlphaFoldDB" id="A0A7X8SGH9"/>
<organism evidence="1 2">
    <name type="scientific">Flammeovirga agarivorans</name>
    <dbReference type="NCBI Taxonomy" id="2726742"/>
    <lineage>
        <taxon>Bacteria</taxon>
        <taxon>Pseudomonadati</taxon>
        <taxon>Bacteroidota</taxon>
        <taxon>Cytophagia</taxon>
        <taxon>Cytophagales</taxon>
        <taxon>Flammeovirgaceae</taxon>
        <taxon>Flammeovirga</taxon>
    </lineage>
</organism>
<proteinExistence type="predicted"/>
<dbReference type="EMBL" id="JABAIL010000001">
    <property type="protein sequence ID" value="NLR89820.1"/>
    <property type="molecule type" value="Genomic_DNA"/>
</dbReference>
<reference evidence="1 2" key="1">
    <citation type="submission" date="2020-04" db="EMBL/GenBank/DDBJ databases">
        <title>Flammeovirga sp. SR4, a novel species isolated from seawater.</title>
        <authorList>
            <person name="Wang X."/>
        </authorList>
    </citation>
    <scope>NUCLEOTIDE SEQUENCE [LARGE SCALE GENOMIC DNA]</scope>
    <source>
        <strain evidence="1 2">SR4</strain>
    </source>
</reference>
<keyword evidence="2" id="KW-1185">Reference proteome</keyword>
<name>A0A7X8SGH9_9BACT</name>
<evidence type="ECO:0008006" key="3">
    <source>
        <dbReference type="Google" id="ProtNLM"/>
    </source>
</evidence>
<evidence type="ECO:0000313" key="2">
    <source>
        <dbReference type="Proteomes" id="UP000585050"/>
    </source>
</evidence>
<sequence length="482" mass="55314">MKTTTILFLLLIFFNTAYGQFSNSKLFDMEAILDPSTLDTRIIEDWHLVEGKIPTQQKLIEIHVGEFYKGEVFRVPVRFIVPANGKAKGFHLTGGHRLPEIHKDALIKRPTDIELIKNNVGIVHTVLQKLSTWNNKPLEQRIDQHYFTTLDPKSTVQYFGWPAQLMRAITAAYNETEYFEQGKVLISGGSKNGASPSIAVIHDKRITAVHAGVSPYATSGIRMRDKTLFEKAEKENEQYLEKHQIKKSNRFLGGFYGPSFIEKSLAAGHTWKELEQLAQQYYKEVFIAENMDQLNQRKVELLFHPGTHDFVCYDIPLVDKDCQNIPVYLQRNSGHGHKIPFDHQPDNNQQNLNAFILKHFLGSQESFLSRPSVSTYQQEKYLEISFTIAPGEVAKSVQIFWMFNRPFSSTTGYIKELFPLENAQMLSQQSDGTWSTKIKLPQKGTTVDFYANFEKELNIEGQKYSTYISSPYQVININKKVK</sequence>